<reference evidence="1" key="1">
    <citation type="submission" date="2015-08" db="EMBL/GenBank/DDBJ databases">
        <title>Candidatus Bacteriodes Periocalifornicus.</title>
        <authorList>
            <person name="McLean J.S."/>
            <person name="Kelley S."/>
        </authorList>
    </citation>
    <scope>NUCLEOTIDE SEQUENCE [LARGE SCALE GENOMIC DNA]</scope>
    <source>
        <strain evidence="1">12B</strain>
    </source>
</reference>
<name>A0A0Q4BA04_9BACT</name>
<comment type="caution">
    <text evidence="1">The sequence shown here is derived from an EMBL/GenBank/DDBJ whole genome shotgun (WGS) entry which is preliminary data.</text>
</comment>
<proteinExistence type="predicted"/>
<accession>A0A0Q4BA04</accession>
<organism evidence="1 2">
    <name type="scientific">Candidatus [Bacteroides] periocalifornicus</name>
    <dbReference type="NCBI Taxonomy" id="1702214"/>
    <lineage>
        <taxon>Bacteria</taxon>
        <taxon>Pseudomonadati</taxon>
        <taxon>Bacteroidota</taxon>
    </lineage>
</organism>
<evidence type="ECO:0000313" key="2">
    <source>
        <dbReference type="Proteomes" id="UP000054172"/>
    </source>
</evidence>
<gene>
    <name evidence="1" type="ORF">AL399_00935</name>
</gene>
<dbReference type="Proteomes" id="UP000054172">
    <property type="component" value="Unassembled WGS sequence"/>
</dbReference>
<dbReference type="EMBL" id="LIIK01000002">
    <property type="protein sequence ID" value="KQM09636.1"/>
    <property type="molecule type" value="Genomic_DNA"/>
</dbReference>
<keyword evidence="2" id="KW-1185">Reference proteome</keyword>
<dbReference type="PATRIC" id="fig|1702214.3.peg.839"/>
<dbReference type="AlphaFoldDB" id="A0A0Q4BA04"/>
<evidence type="ECO:0000313" key="1">
    <source>
        <dbReference type="EMBL" id="KQM09636.1"/>
    </source>
</evidence>
<protein>
    <submittedName>
        <fullName evidence="1">Uncharacterized protein</fullName>
    </submittedName>
</protein>
<dbReference type="STRING" id="1702214.AL399_00935"/>
<sequence length="79" mass="8640">MSVFIINQKLFGSIPNRLLLLPPPPLSAPPLLTCEADTRDALAQYAKAEGVVLRPLLSANATLKLLCNATRLWRTNSKL</sequence>